<feature type="domain" description="BPL/LPL catalytic" evidence="1">
    <location>
        <begin position="26"/>
        <end position="190"/>
    </location>
</feature>
<dbReference type="SUPFAM" id="SSF55681">
    <property type="entry name" value="Class II aaRS and biotin synthetases"/>
    <property type="match status" value="1"/>
</dbReference>
<comment type="caution">
    <text evidence="2">The sequence shown here is derived from an EMBL/GenBank/DDBJ whole genome shotgun (WGS) entry which is preliminary data.</text>
</comment>
<dbReference type="InterPro" id="IPR045864">
    <property type="entry name" value="aa-tRNA-synth_II/BPL/LPL"/>
</dbReference>
<dbReference type="EMBL" id="DYXC01000169">
    <property type="protein sequence ID" value="HJF15997.1"/>
    <property type="molecule type" value="Genomic_DNA"/>
</dbReference>
<evidence type="ECO:0000313" key="2">
    <source>
        <dbReference type="EMBL" id="HJF15997.1"/>
    </source>
</evidence>
<dbReference type="Pfam" id="PF21948">
    <property type="entry name" value="LplA-B_cat"/>
    <property type="match status" value="1"/>
</dbReference>
<dbReference type="Gene3D" id="3.30.930.10">
    <property type="entry name" value="Bira Bifunctional Protein, Domain 2"/>
    <property type="match status" value="1"/>
</dbReference>
<dbReference type="InterPro" id="IPR004143">
    <property type="entry name" value="BPL_LPL_catalytic"/>
</dbReference>
<reference evidence="2" key="2">
    <citation type="submission" date="2021-09" db="EMBL/GenBank/DDBJ databases">
        <authorList>
            <person name="Gilroy R."/>
        </authorList>
    </citation>
    <scope>NUCLEOTIDE SEQUENCE</scope>
    <source>
        <strain evidence="2">ChiHjej13B12-14962</strain>
    </source>
</reference>
<accession>A0A921K8Q4</accession>
<dbReference type="AlphaFoldDB" id="A0A921K8Q4"/>
<gene>
    <name evidence="2" type="ORF">K8V32_14605</name>
</gene>
<reference evidence="2" key="1">
    <citation type="journal article" date="2021" name="PeerJ">
        <title>Extensive microbial diversity within the chicken gut microbiome revealed by metagenomics and culture.</title>
        <authorList>
            <person name="Gilroy R."/>
            <person name="Ravi A."/>
            <person name="Getino M."/>
            <person name="Pursley I."/>
            <person name="Horton D.L."/>
            <person name="Alikhan N.F."/>
            <person name="Baker D."/>
            <person name="Gharbi K."/>
            <person name="Hall N."/>
            <person name="Watson M."/>
            <person name="Adriaenssens E.M."/>
            <person name="Foster-Nyarko E."/>
            <person name="Jarju S."/>
            <person name="Secka A."/>
            <person name="Antonio M."/>
            <person name="Oren A."/>
            <person name="Chaudhuri R.R."/>
            <person name="La Ragione R."/>
            <person name="Hildebrand F."/>
            <person name="Pallen M.J."/>
        </authorList>
    </citation>
    <scope>NUCLEOTIDE SEQUENCE</scope>
    <source>
        <strain evidence="2">ChiHjej13B12-14962</strain>
    </source>
</reference>
<dbReference type="Proteomes" id="UP000703315">
    <property type="component" value="Unassembled WGS sequence"/>
</dbReference>
<evidence type="ECO:0000313" key="3">
    <source>
        <dbReference type="Proteomes" id="UP000703315"/>
    </source>
</evidence>
<evidence type="ECO:0000259" key="1">
    <source>
        <dbReference type="Pfam" id="PF21948"/>
    </source>
</evidence>
<keyword evidence="2" id="KW-0436">Ligase</keyword>
<sequence length="269" mass="29354">MSQRNGAQVTSKTLTWVEQDESLGVAEDLAYSTTLLRAVQHSRIQGPIIRLYRPQPTVSFGQQDVRLAGYAAARQQSSAHGFTPTVRKVGGRAAAYHRGAIVIDHIQPEDDAMIGFKSRFEHFGVLFTSVLTRLGVQAGVGEIPGEYCAGEYSVHGIVDADRRIKLAGTAQRVVKGAWLFSTSLVVEHGYSIRRVLTDVYQALGIDFDPQTAGAVEDAAPGVTVEDVLDELQWEYEQEFLSGGLNGADTFTFAPILWDDLLERVPTGSD</sequence>
<dbReference type="RefSeq" id="WP_303909147.1">
    <property type="nucleotide sequence ID" value="NZ_DYXC01000169.1"/>
</dbReference>
<dbReference type="GO" id="GO:0016874">
    <property type="term" value="F:ligase activity"/>
    <property type="evidence" value="ECO:0007669"/>
    <property type="project" value="UniProtKB-KW"/>
</dbReference>
<name>A0A921K8Q4_9MICC</name>
<protein>
    <submittedName>
        <fullName evidence="2">Lipoate--protein ligase family protein</fullName>
    </submittedName>
</protein>
<organism evidence="2 3">
    <name type="scientific">Enteractinococcus helveticum</name>
    <dbReference type="NCBI Taxonomy" id="1837282"/>
    <lineage>
        <taxon>Bacteria</taxon>
        <taxon>Bacillati</taxon>
        <taxon>Actinomycetota</taxon>
        <taxon>Actinomycetes</taxon>
        <taxon>Micrococcales</taxon>
        <taxon>Micrococcaceae</taxon>
    </lineage>
</organism>
<proteinExistence type="predicted"/>